<dbReference type="PANTHER" id="PTHR10429:SF0">
    <property type="entry name" value="DNA-3-METHYLADENINE GLYCOSYLASE"/>
    <property type="match status" value="1"/>
</dbReference>
<dbReference type="Proteomes" id="UP000627781">
    <property type="component" value="Unassembled WGS sequence"/>
</dbReference>
<dbReference type="InterPro" id="IPR036995">
    <property type="entry name" value="MPG_sf"/>
</dbReference>
<proteinExistence type="inferred from homology"/>
<evidence type="ECO:0000313" key="7">
    <source>
        <dbReference type="Proteomes" id="UP000627781"/>
    </source>
</evidence>
<dbReference type="NCBIfam" id="TIGR00567">
    <property type="entry name" value="3mg"/>
    <property type="match status" value="1"/>
</dbReference>
<keyword evidence="7" id="KW-1185">Reference proteome</keyword>
<dbReference type="NCBIfam" id="NF002001">
    <property type="entry name" value="PRK00802.1-1"/>
    <property type="match status" value="1"/>
</dbReference>
<keyword evidence="6" id="KW-0326">Glycosidase</keyword>
<comment type="similarity">
    <text evidence="1 5">Belongs to the DNA glycosylase MPG family.</text>
</comment>
<dbReference type="PANTHER" id="PTHR10429">
    <property type="entry name" value="DNA-3-METHYLADENINE GLYCOSYLASE"/>
    <property type="match status" value="1"/>
</dbReference>
<dbReference type="EC" id="3.2.2.-" evidence="5"/>
<evidence type="ECO:0000256" key="1">
    <source>
        <dbReference type="ARBA" id="ARBA00009232"/>
    </source>
</evidence>
<sequence>MNILTKEFYERDTLTVAKELLGKILIHEVDGKIIAGKIVETEGYVGALDKAAHVYGNKRTARVMPMYGPGGTVYIFNIYGMYLCLNAITKEEGEPQGVLIRALEPLIGLDFIANQRCKKNYSELTKKEKLNLTSGPSKLCIALDITKELNNTTFTSGEMYIAELDGEVKKLLEAQEEECKEIIKSKRIGVDYAEEAKDFLYRYYFKDNPYVSKKDKIEIKV</sequence>
<dbReference type="EMBL" id="JACSRA010000004">
    <property type="protein sequence ID" value="MBD7910502.1"/>
    <property type="molecule type" value="Genomic_DNA"/>
</dbReference>
<dbReference type="CDD" id="cd00540">
    <property type="entry name" value="AAG"/>
    <property type="match status" value="1"/>
</dbReference>
<dbReference type="InterPro" id="IPR003180">
    <property type="entry name" value="MPG"/>
</dbReference>
<protein>
    <recommendedName>
        <fullName evidence="5">Putative 3-methyladenine DNA glycosylase</fullName>
        <ecNumber evidence="5">3.2.2.-</ecNumber>
    </recommendedName>
</protein>
<dbReference type="HAMAP" id="MF_00527">
    <property type="entry name" value="3MGH"/>
    <property type="match status" value="1"/>
</dbReference>
<name>A0ABR8PQR8_9CLOT</name>
<dbReference type="Pfam" id="PF02245">
    <property type="entry name" value="Pur_DNA_glyco"/>
    <property type="match status" value="1"/>
</dbReference>
<dbReference type="RefSeq" id="WP_143314992.1">
    <property type="nucleotide sequence ID" value="NZ_JACSRA010000004.1"/>
</dbReference>
<evidence type="ECO:0000256" key="4">
    <source>
        <dbReference type="ARBA" id="ARBA00023204"/>
    </source>
</evidence>
<dbReference type="InterPro" id="IPR011034">
    <property type="entry name" value="Formyl_transferase-like_C_sf"/>
</dbReference>
<organism evidence="6 7">
    <name type="scientific">Clostridium cibarium</name>
    <dbReference type="NCBI Taxonomy" id="2762247"/>
    <lineage>
        <taxon>Bacteria</taxon>
        <taxon>Bacillati</taxon>
        <taxon>Bacillota</taxon>
        <taxon>Clostridia</taxon>
        <taxon>Eubacteriales</taxon>
        <taxon>Clostridiaceae</taxon>
        <taxon>Clostridium</taxon>
    </lineage>
</organism>
<keyword evidence="4 5" id="KW-0234">DNA repair</keyword>
<dbReference type="SUPFAM" id="SSF50486">
    <property type="entry name" value="FMT C-terminal domain-like"/>
    <property type="match status" value="1"/>
</dbReference>
<gene>
    <name evidence="6" type="ORF">H9661_03930</name>
</gene>
<comment type="caution">
    <text evidence="6">The sequence shown here is derived from an EMBL/GenBank/DDBJ whole genome shotgun (WGS) entry which is preliminary data.</text>
</comment>
<reference evidence="6 7" key="1">
    <citation type="submission" date="2020-08" db="EMBL/GenBank/DDBJ databases">
        <title>A Genomic Blueprint of the Chicken Gut Microbiome.</title>
        <authorList>
            <person name="Gilroy R."/>
            <person name="Ravi A."/>
            <person name="Getino M."/>
            <person name="Pursley I."/>
            <person name="Horton D.L."/>
            <person name="Alikhan N.-F."/>
            <person name="Baker D."/>
            <person name="Gharbi K."/>
            <person name="Hall N."/>
            <person name="Watson M."/>
            <person name="Adriaenssens E.M."/>
            <person name="Foster-Nyarko E."/>
            <person name="Jarju S."/>
            <person name="Secka A."/>
            <person name="Antonio M."/>
            <person name="Oren A."/>
            <person name="Chaudhuri R."/>
            <person name="La Ragione R.M."/>
            <person name="Hildebrand F."/>
            <person name="Pallen M.J."/>
        </authorList>
    </citation>
    <scope>NUCLEOTIDE SEQUENCE [LARGE SCALE GENOMIC DNA]</scope>
    <source>
        <strain evidence="6 7">Sa3CVN1</strain>
    </source>
</reference>
<accession>A0ABR8PQR8</accession>
<keyword evidence="2 5" id="KW-0227">DNA damage</keyword>
<evidence type="ECO:0000256" key="3">
    <source>
        <dbReference type="ARBA" id="ARBA00022801"/>
    </source>
</evidence>
<evidence type="ECO:0000313" key="6">
    <source>
        <dbReference type="EMBL" id="MBD7910502.1"/>
    </source>
</evidence>
<keyword evidence="3 5" id="KW-0378">Hydrolase</keyword>
<evidence type="ECO:0000256" key="2">
    <source>
        <dbReference type="ARBA" id="ARBA00022763"/>
    </source>
</evidence>
<evidence type="ECO:0000256" key="5">
    <source>
        <dbReference type="HAMAP-Rule" id="MF_00527"/>
    </source>
</evidence>
<dbReference type="Gene3D" id="3.10.300.10">
    <property type="entry name" value="Methylpurine-DNA glycosylase (MPG)"/>
    <property type="match status" value="1"/>
</dbReference>
<dbReference type="GO" id="GO:0016798">
    <property type="term" value="F:hydrolase activity, acting on glycosyl bonds"/>
    <property type="evidence" value="ECO:0007669"/>
    <property type="project" value="UniProtKB-KW"/>
</dbReference>